<sequence>MFVMLAALDHVQLAAPAGSEDVLRSFYLAALQMTEIPKPAGLTRRGGCWFAAADGGRLEIHVGIEDGFRPPRKAHPAVRVTGLDALAARLEQHGAPVVWGVSLPTHRRFYTQDPVGNRLEFLEPLT</sequence>
<keyword evidence="3" id="KW-1185">Reference proteome</keyword>
<organism evidence="2 3">
    <name type="scientific">Streptomyces violascens</name>
    <dbReference type="NCBI Taxonomy" id="67381"/>
    <lineage>
        <taxon>Bacteria</taxon>
        <taxon>Bacillati</taxon>
        <taxon>Actinomycetota</taxon>
        <taxon>Actinomycetes</taxon>
        <taxon>Kitasatosporales</taxon>
        <taxon>Streptomycetaceae</taxon>
        <taxon>Streptomyces</taxon>
    </lineage>
</organism>
<dbReference type="Proteomes" id="UP001050808">
    <property type="component" value="Unassembled WGS sequence"/>
</dbReference>
<evidence type="ECO:0000313" key="2">
    <source>
        <dbReference type="EMBL" id="GHI40128.1"/>
    </source>
</evidence>
<dbReference type="InterPro" id="IPR029068">
    <property type="entry name" value="Glyas_Bleomycin-R_OHBP_Dase"/>
</dbReference>
<reference evidence="2" key="1">
    <citation type="submission" date="2024-05" db="EMBL/GenBank/DDBJ databases">
        <title>Whole genome shotgun sequence of Streptomyces violascens NBRC 12920.</title>
        <authorList>
            <person name="Komaki H."/>
            <person name="Tamura T."/>
        </authorList>
    </citation>
    <scope>NUCLEOTIDE SEQUENCE</scope>
    <source>
        <strain evidence="2">NBRC 12920</strain>
    </source>
</reference>
<comment type="caution">
    <text evidence="2">The sequence shown here is derived from an EMBL/GenBank/DDBJ whole genome shotgun (WGS) entry which is preliminary data.</text>
</comment>
<accession>A0ABQ3QSA6</accession>
<evidence type="ECO:0000313" key="3">
    <source>
        <dbReference type="Proteomes" id="UP001050808"/>
    </source>
</evidence>
<dbReference type="PANTHER" id="PTHR39175">
    <property type="entry name" value="FAMILY PROTEIN, PUTATIVE (AFU_ORTHOLOGUE AFUA_3G15060)-RELATED"/>
    <property type="match status" value="1"/>
</dbReference>
<gene>
    <name evidence="2" type="ORF">Sviol_45360</name>
</gene>
<dbReference type="InterPro" id="IPR037523">
    <property type="entry name" value="VOC_core"/>
</dbReference>
<name>A0ABQ3QSA6_9ACTN</name>
<dbReference type="PROSITE" id="PS51819">
    <property type="entry name" value="VOC"/>
    <property type="match status" value="1"/>
</dbReference>
<protein>
    <submittedName>
        <fullName evidence="2">Glyoxalase</fullName>
    </submittedName>
</protein>
<feature type="domain" description="VOC" evidence="1">
    <location>
        <begin position="7"/>
        <end position="124"/>
    </location>
</feature>
<dbReference type="Gene3D" id="3.10.180.10">
    <property type="entry name" value="2,3-Dihydroxybiphenyl 1,2-Dioxygenase, domain 1"/>
    <property type="match status" value="1"/>
</dbReference>
<proteinExistence type="predicted"/>
<dbReference type="EMBL" id="BNDY01000017">
    <property type="protein sequence ID" value="GHI40128.1"/>
    <property type="molecule type" value="Genomic_DNA"/>
</dbReference>
<evidence type="ECO:0000259" key="1">
    <source>
        <dbReference type="PROSITE" id="PS51819"/>
    </source>
</evidence>
<dbReference type="SUPFAM" id="SSF54593">
    <property type="entry name" value="Glyoxalase/Bleomycin resistance protein/Dihydroxybiphenyl dioxygenase"/>
    <property type="match status" value="1"/>
</dbReference>
<dbReference type="PANTHER" id="PTHR39175:SF1">
    <property type="entry name" value="FAMILY PROTEIN, PUTATIVE (AFU_ORTHOLOGUE AFUA_3G15060)-RELATED"/>
    <property type="match status" value="1"/>
</dbReference>